<dbReference type="EMBL" id="JACHWZ010000012">
    <property type="protein sequence ID" value="MBB3061968.1"/>
    <property type="molecule type" value="Genomic_DNA"/>
</dbReference>
<keyword evidence="4 8" id="KW-0812">Transmembrane</keyword>
<dbReference type="Pfam" id="PF07715">
    <property type="entry name" value="Plug"/>
    <property type="match status" value="1"/>
</dbReference>
<evidence type="ECO:0000256" key="4">
    <source>
        <dbReference type="ARBA" id="ARBA00022692"/>
    </source>
</evidence>
<evidence type="ECO:0000256" key="8">
    <source>
        <dbReference type="PROSITE-ProRule" id="PRU01360"/>
    </source>
</evidence>
<evidence type="ECO:0000256" key="9">
    <source>
        <dbReference type="RuleBase" id="RU003357"/>
    </source>
</evidence>
<dbReference type="AlphaFoldDB" id="A0A7W4WCZ7"/>
<evidence type="ECO:0000256" key="6">
    <source>
        <dbReference type="ARBA" id="ARBA00023136"/>
    </source>
</evidence>
<comment type="similarity">
    <text evidence="8 9">Belongs to the TonB-dependent receptor family.</text>
</comment>
<feature type="domain" description="TonB-dependent receptor plug" evidence="12">
    <location>
        <begin position="53"/>
        <end position="165"/>
    </location>
</feature>
<dbReference type="Pfam" id="PF00593">
    <property type="entry name" value="TonB_dep_Rec_b-barrel"/>
    <property type="match status" value="1"/>
</dbReference>
<evidence type="ECO:0000256" key="7">
    <source>
        <dbReference type="ARBA" id="ARBA00023237"/>
    </source>
</evidence>
<gene>
    <name evidence="13" type="ORF">FHS09_002811</name>
</gene>
<keyword evidence="13" id="KW-0675">Receptor</keyword>
<reference evidence="13 14" key="1">
    <citation type="submission" date="2020-08" db="EMBL/GenBank/DDBJ databases">
        <title>Genomic Encyclopedia of Type Strains, Phase III (KMG-III): the genomes of soil and plant-associated and newly described type strains.</title>
        <authorList>
            <person name="Whitman W."/>
        </authorList>
    </citation>
    <scope>NUCLEOTIDE SEQUENCE [LARGE SCALE GENOMIC DNA]</scope>
    <source>
        <strain evidence="13 14">CECT 8799</strain>
    </source>
</reference>
<keyword evidence="14" id="KW-1185">Reference proteome</keyword>
<feature type="chain" id="PRO_5030640216" evidence="10">
    <location>
        <begin position="31"/>
        <end position="871"/>
    </location>
</feature>
<evidence type="ECO:0000313" key="13">
    <source>
        <dbReference type="EMBL" id="MBB3061968.1"/>
    </source>
</evidence>
<evidence type="ECO:0000256" key="5">
    <source>
        <dbReference type="ARBA" id="ARBA00023077"/>
    </source>
</evidence>
<protein>
    <submittedName>
        <fullName evidence="13">Iron complex outermembrane receptor protein</fullName>
    </submittedName>
</protein>
<evidence type="ECO:0000259" key="12">
    <source>
        <dbReference type="Pfam" id="PF07715"/>
    </source>
</evidence>
<proteinExistence type="inferred from homology"/>
<dbReference type="InterPro" id="IPR036942">
    <property type="entry name" value="Beta-barrel_TonB_sf"/>
</dbReference>
<accession>A0A7W4WCZ7</accession>
<keyword evidence="6 8" id="KW-0472">Membrane</keyword>
<dbReference type="PANTHER" id="PTHR47234:SF1">
    <property type="entry name" value="TONB-DEPENDENT RECEPTOR"/>
    <property type="match status" value="1"/>
</dbReference>
<dbReference type="InterPro" id="IPR000531">
    <property type="entry name" value="Beta-barrel_TonB"/>
</dbReference>
<dbReference type="Proteomes" id="UP000535937">
    <property type="component" value="Unassembled WGS sequence"/>
</dbReference>
<feature type="signal peptide" evidence="10">
    <location>
        <begin position="1"/>
        <end position="30"/>
    </location>
</feature>
<keyword evidence="2 8" id="KW-0813">Transport</keyword>
<keyword evidence="5 9" id="KW-0798">TonB box</keyword>
<organism evidence="13 14">
    <name type="scientific">Microbulbifer rhizosphaerae</name>
    <dbReference type="NCBI Taxonomy" id="1562603"/>
    <lineage>
        <taxon>Bacteria</taxon>
        <taxon>Pseudomonadati</taxon>
        <taxon>Pseudomonadota</taxon>
        <taxon>Gammaproteobacteria</taxon>
        <taxon>Cellvibrionales</taxon>
        <taxon>Microbulbiferaceae</taxon>
        <taxon>Microbulbifer</taxon>
    </lineage>
</organism>
<evidence type="ECO:0000259" key="11">
    <source>
        <dbReference type="Pfam" id="PF00593"/>
    </source>
</evidence>
<evidence type="ECO:0000256" key="1">
    <source>
        <dbReference type="ARBA" id="ARBA00004571"/>
    </source>
</evidence>
<feature type="domain" description="TonB-dependent receptor-like beta-barrel" evidence="11">
    <location>
        <begin position="374"/>
        <end position="835"/>
    </location>
</feature>
<dbReference type="InterPro" id="IPR037066">
    <property type="entry name" value="Plug_dom_sf"/>
</dbReference>
<comment type="subcellular location">
    <subcellularLocation>
        <location evidence="1 8">Cell outer membrane</location>
        <topology evidence="1 8">Multi-pass membrane protein</topology>
    </subcellularLocation>
</comment>
<name>A0A7W4WCZ7_9GAMM</name>
<keyword evidence="3 8" id="KW-1134">Transmembrane beta strand</keyword>
<dbReference type="GO" id="GO:0009279">
    <property type="term" value="C:cell outer membrane"/>
    <property type="evidence" value="ECO:0007669"/>
    <property type="project" value="UniProtKB-SubCell"/>
</dbReference>
<keyword evidence="10" id="KW-0732">Signal</keyword>
<dbReference type="RefSeq" id="WP_183460828.1">
    <property type="nucleotide sequence ID" value="NZ_JACHWZ010000012.1"/>
</dbReference>
<evidence type="ECO:0000313" key="14">
    <source>
        <dbReference type="Proteomes" id="UP000535937"/>
    </source>
</evidence>
<evidence type="ECO:0000256" key="10">
    <source>
        <dbReference type="SAM" id="SignalP"/>
    </source>
</evidence>
<dbReference type="InterPro" id="IPR012910">
    <property type="entry name" value="Plug_dom"/>
</dbReference>
<dbReference type="PANTHER" id="PTHR47234">
    <property type="match status" value="1"/>
</dbReference>
<dbReference type="SUPFAM" id="SSF56935">
    <property type="entry name" value="Porins"/>
    <property type="match status" value="1"/>
</dbReference>
<dbReference type="Gene3D" id="2.170.130.10">
    <property type="entry name" value="TonB-dependent receptor, plug domain"/>
    <property type="match status" value="1"/>
</dbReference>
<evidence type="ECO:0000256" key="2">
    <source>
        <dbReference type="ARBA" id="ARBA00022448"/>
    </source>
</evidence>
<dbReference type="Gene3D" id="2.40.170.20">
    <property type="entry name" value="TonB-dependent receptor, beta-barrel domain"/>
    <property type="match status" value="1"/>
</dbReference>
<dbReference type="InterPro" id="IPR039426">
    <property type="entry name" value="TonB-dep_rcpt-like"/>
</dbReference>
<keyword evidence="7 8" id="KW-0998">Cell outer membrane</keyword>
<comment type="caution">
    <text evidence="13">The sequence shown here is derived from an EMBL/GenBank/DDBJ whole genome shotgun (WGS) entry which is preliminary data.</text>
</comment>
<dbReference type="PROSITE" id="PS52016">
    <property type="entry name" value="TONB_DEPENDENT_REC_3"/>
    <property type="match status" value="1"/>
</dbReference>
<evidence type="ECO:0000256" key="3">
    <source>
        <dbReference type="ARBA" id="ARBA00022452"/>
    </source>
</evidence>
<sequence>MKKNILSVAVKGALGLTAAAVMVPAMPAFAQEDATLVEEVVVTGSRIKRTNFDEAAQVVSMDRADIEALGNLMIADTLRSTPLNSLGSFNERSGSSAQSNATVDLRGLGSQRSLVMINGRRMPGSPNLGAASINLNMIPMAAVERIDILADGASAVYGSDAVAGVVNMVMRENFDGVEFSARRGDRSEDDGIEESFSFVTGITGERGNITFAAEYNRRDPIFDGDREYTAAWIRDDGDGRLDAYNDTDGWSYYGKTIEIYDPTTDYYDIQAATSCASDPVFMETGAAAFGEADGTLCAYPYANVSANKAELKRANTFLSANYEISDNVELFTNALFSKVDSFGRYAPPAASWDNMPADYSDVPFDVDALLADGSITEDYEITGYYRWTNIGPRDNVVTDTQYDLTLGFRGDITDSVSYETYVQRGRYESKELGYYYLSYPGLDYVMEQGIDPFSPEGAGAMRATTTQDNYTAMSKVYGHMQFNAGDYFGAGETIVLAGAEAYEIEYANRYDSASEAGLVGGSSGNSSGGDRDVAAVFAEAVIPVTDKIEMNAAVRYDNYSDFGSNVAPSLSATYNVTDSLTLRARAGKGFRAPALDELYGPSAFSAEDATDPTTGLSRQWDTYYSTNEDLDAETSTSLSIGGNWEFVDGWTLDLGFWNVEVEDVILQPTAQSIFYALAAGIELDPASGIYTTGTGAQTEFFSQTTNAGVLDVTGVDIKVDGSFDTAIGMLSLGTLVSHQLSYETDAYYQGPVQDVATFNLYPDLRGQFVFGWSMGMHAVDLTVDYISTHDEFTDVTDSGELFKSGKDLDSWTTLNLAYRLSTDSFGSIKVGARNLTNEEPVMDKDGKFARDHYDLYDATGRMVYAEYTMSF</sequence>